<dbReference type="AlphaFoldDB" id="A0A3E4Q902"/>
<gene>
    <name evidence="1" type="ORF">DXC89_11685</name>
</gene>
<dbReference type="Proteomes" id="UP000260835">
    <property type="component" value="Unassembled WGS sequence"/>
</dbReference>
<name>A0A3E4Q902_9BACT</name>
<proteinExistence type="predicted"/>
<accession>A0A3E4Q902</accession>
<organism evidence="1 2">
    <name type="scientific">Prevotella disiens</name>
    <dbReference type="NCBI Taxonomy" id="28130"/>
    <lineage>
        <taxon>Bacteria</taxon>
        <taxon>Pseudomonadati</taxon>
        <taxon>Bacteroidota</taxon>
        <taxon>Bacteroidia</taxon>
        <taxon>Bacteroidales</taxon>
        <taxon>Prevotellaceae</taxon>
        <taxon>Prevotella</taxon>
    </lineage>
</organism>
<reference evidence="1 2" key="1">
    <citation type="submission" date="2018-08" db="EMBL/GenBank/DDBJ databases">
        <title>A genome reference for cultivated species of the human gut microbiota.</title>
        <authorList>
            <person name="Zou Y."/>
            <person name="Xue W."/>
            <person name="Luo G."/>
        </authorList>
    </citation>
    <scope>NUCLEOTIDE SEQUENCE [LARGE SCALE GENOMIC DNA]</scope>
    <source>
        <strain evidence="1 2">TF09-12</strain>
    </source>
</reference>
<dbReference type="RefSeq" id="WP_117654453.1">
    <property type="nucleotide sequence ID" value="NZ_CABOGP010000175.1"/>
</dbReference>
<evidence type="ECO:0000313" key="2">
    <source>
        <dbReference type="Proteomes" id="UP000260835"/>
    </source>
</evidence>
<protein>
    <submittedName>
        <fullName evidence="1">Uncharacterized protein</fullName>
    </submittedName>
</protein>
<evidence type="ECO:0000313" key="1">
    <source>
        <dbReference type="EMBL" id="RGK89556.1"/>
    </source>
</evidence>
<sequence>MKQRFLVYTQYVFDGVFDVVAESKEEARQKVLQHCGLVMGGSIYSTLPDDEINWAFDRHPNKRISRITKVQKYPSEY</sequence>
<dbReference type="EMBL" id="QSRD01000175">
    <property type="protein sequence ID" value="RGK89556.1"/>
    <property type="molecule type" value="Genomic_DNA"/>
</dbReference>
<comment type="caution">
    <text evidence="1">The sequence shown here is derived from an EMBL/GenBank/DDBJ whole genome shotgun (WGS) entry which is preliminary data.</text>
</comment>